<comment type="catalytic activity">
    <reaction evidence="1">
        <text>Hydrolyzes free adenine bases from 7,8-dihydro-8-oxoguanine:adenine mismatched double-stranded DNA, leaving an apurinic site.</text>
        <dbReference type="EC" id="3.2.2.31"/>
    </reaction>
</comment>
<keyword evidence="8" id="KW-0227">DNA damage</keyword>
<dbReference type="Pfam" id="PF00730">
    <property type="entry name" value="HhH-GPD"/>
    <property type="match status" value="1"/>
</dbReference>
<evidence type="ECO:0000256" key="6">
    <source>
        <dbReference type="ARBA" id="ARBA00022485"/>
    </source>
</evidence>
<dbReference type="InterPro" id="IPR004036">
    <property type="entry name" value="Endonuclease-III-like_CS2"/>
</dbReference>
<dbReference type="Gene3D" id="1.10.340.30">
    <property type="entry name" value="Hypothetical protein, domain 2"/>
    <property type="match status" value="1"/>
</dbReference>
<dbReference type="PANTHER" id="PTHR42944">
    <property type="entry name" value="ADENINE DNA GLYCOSYLASE"/>
    <property type="match status" value="1"/>
</dbReference>
<keyword evidence="16" id="KW-1185">Reference proteome</keyword>
<comment type="caution">
    <text evidence="15">The sequence shown here is derived from an EMBL/GenBank/DDBJ whole genome shotgun (WGS) entry which is preliminary data.</text>
</comment>
<protein>
    <recommendedName>
        <fullName evidence="5">Adenine DNA glycosylase</fullName>
        <ecNumber evidence="4">3.2.2.31</ecNumber>
    </recommendedName>
</protein>
<evidence type="ECO:0000256" key="12">
    <source>
        <dbReference type="ARBA" id="ARBA00023204"/>
    </source>
</evidence>
<dbReference type="Proteomes" id="UP000316181">
    <property type="component" value="Unassembled WGS sequence"/>
</dbReference>
<evidence type="ECO:0000313" key="15">
    <source>
        <dbReference type="EMBL" id="TQK76928.1"/>
    </source>
</evidence>
<reference evidence="15 16" key="1">
    <citation type="submission" date="2019-06" db="EMBL/GenBank/DDBJ databases">
        <title>Sequencing the genomes of 1000 actinobacteria strains.</title>
        <authorList>
            <person name="Klenk H.-P."/>
        </authorList>
    </citation>
    <scope>NUCLEOTIDE SEQUENCE [LARGE SCALE GENOMIC DNA]</scope>
    <source>
        <strain evidence="15 16">DSM 10596</strain>
    </source>
</reference>
<dbReference type="InterPro" id="IPR023170">
    <property type="entry name" value="HhH_base_excis_C"/>
</dbReference>
<evidence type="ECO:0000256" key="4">
    <source>
        <dbReference type="ARBA" id="ARBA00012045"/>
    </source>
</evidence>
<dbReference type="FunFam" id="1.10.340.30:FF:000003">
    <property type="entry name" value="A/G-specific adenine glycosylase"/>
    <property type="match status" value="1"/>
</dbReference>
<dbReference type="GO" id="GO:0032357">
    <property type="term" value="F:oxidized purine DNA binding"/>
    <property type="evidence" value="ECO:0007669"/>
    <property type="project" value="TreeGrafter"/>
</dbReference>
<comment type="similarity">
    <text evidence="3">Belongs to the Nth/MutY family.</text>
</comment>
<keyword evidence="6" id="KW-0004">4Fe-4S</keyword>
<evidence type="ECO:0000313" key="16">
    <source>
        <dbReference type="Proteomes" id="UP000316181"/>
    </source>
</evidence>
<keyword evidence="7" id="KW-0479">Metal-binding</keyword>
<dbReference type="GO" id="GO:0051539">
    <property type="term" value="F:4 iron, 4 sulfur cluster binding"/>
    <property type="evidence" value="ECO:0007669"/>
    <property type="project" value="UniProtKB-KW"/>
</dbReference>
<dbReference type="Pfam" id="PF00633">
    <property type="entry name" value="HHH"/>
    <property type="match status" value="1"/>
</dbReference>
<feature type="domain" description="HhH-GPD" evidence="14">
    <location>
        <begin position="30"/>
        <end position="182"/>
    </location>
</feature>
<dbReference type="InterPro" id="IPR003265">
    <property type="entry name" value="HhH-GPD_domain"/>
</dbReference>
<dbReference type="GO" id="GO:0006298">
    <property type="term" value="P:mismatch repair"/>
    <property type="evidence" value="ECO:0007669"/>
    <property type="project" value="TreeGrafter"/>
</dbReference>
<dbReference type="GO" id="GO:0006284">
    <property type="term" value="P:base-excision repair"/>
    <property type="evidence" value="ECO:0007669"/>
    <property type="project" value="InterPro"/>
</dbReference>
<keyword evidence="12" id="KW-0234">DNA repair</keyword>
<dbReference type="PROSITE" id="PS01155">
    <property type="entry name" value="ENDONUCLEASE_III_2"/>
    <property type="match status" value="1"/>
</dbReference>
<accession>A0A542SQQ8</accession>
<dbReference type="PANTHER" id="PTHR42944:SF1">
    <property type="entry name" value="ADENINE DNA GLYCOSYLASE"/>
    <property type="match status" value="1"/>
</dbReference>
<evidence type="ECO:0000256" key="2">
    <source>
        <dbReference type="ARBA" id="ARBA00001966"/>
    </source>
</evidence>
<dbReference type="GO" id="GO:0034039">
    <property type="term" value="F:8-oxo-7,8-dihydroguanine DNA N-glycosylase activity"/>
    <property type="evidence" value="ECO:0007669"/>
    <property type="project" value="TreeGrafter"/>
</dbReference>
<dbReference type="SUPFAM" id="SSF48150">
    <property type="entry name" value="DNA-glycosylase"/>
    <property type="match status" value="1"/>
</dbReference>
<evidence type="ECO:0000256" key="7">
    <source>
        <dbReference type="ARBA" id="ARBA00022723"/>
    </source>
</evidence>
<evidence type="ECO:0000256" key="3">
    <source>
        <dbReference type="ARBA" id="ARBA00008343"/>
    </source>
</evidence>
<gene>
    <name evidence="15" type="ORF">FB389_1630</name>
</gene>
<evidence type="ECO:0000256" key="10">
    <source>
        <dbReference type="ARBA" id="ARBA00023004"/>
    </source>
</evidence>
<evidence type="ECO:0000256" key="13">
    <source>
        <dbReference type="ARBA" id="ARBA00023295"/>
    </source>
</evidence>
<organism evidence="15 16">
    <name type="scientific">Rarobacter incanus</name>
    <dbReference type="NCBI Taxonomy" id="153494"/>
    <lineage>
        <taxon>Bacteria</taxon>
        <taxon>Bacillati</taxon>
        <taxon>Actinomycetota</taxon>
        <taxon>Actinomycetes</taxon>
        <taxon>Micrococcales</taxon>
        <taxon>Rarobacteraceae</taxon>
        <taxon>Rarobacter</taxon>
    </lineage>
</organism>
<sequence length="286" mass="31793">MCEWYAEHQRDLPWRDPACGSWGVLVSEVMLQQTPVVRVLPRWEKWMRLWPTPAATAAASTADILRVWDRLGYPRRALRLKDCATAIVQHFDGIVPSDEARLRSLPGIGEYTAAAVVAFAFHGRSVVLDTNVRRVLCRAFDAQALPVPHLTRAERERAAALVPAEPQRAALWAAASMELGALVCQKAPKCAECPIKSRCAWQAAGMPPDKLAHRRTAQAWHGTDRQVRGQIMAVLRASQHAEREELLAVVKAPHPQFERALASLLTDNLVVEFHGADNALAYRLPT</sequence>
<comment type="cofactor">
    <cofactor evidence="2">
        <name>[4Fe-4S] cluster</name>
        <dbReference type="ChEBI" id="CHEBI:49883"/>
    </cofactor>
</comment>
<keyword evidence="13" id="KW-0326">Glycosidase</keyword>
<dbReference type="EMBL" id="VFNV01000001">
    <property type="protein sequence ID" value="TQK76928.1"/>
    <property type="molecule type" value="Genomic_DNA"/>
</dbReference>
<dbReference type="EC" id="3.2.2.31" evidence="4"/>
<dbReference type="AlphaFoldDB" id="A0A542SQQ8"/>
<dbReference type="GO" id="GO:0046872">
    <property type="term" value="F:metal ion binding"/>
    <property type="evidence" value="ECO:0007669"/>
    <property type="project" value="UniProtKB-KW"/>
</dbReference>
<dbReference type="SMART" id="SM00478">
    <property type="entry name" value="ENDO3c"/>
    <property type="match status" value="1"/>
</dbReference>
<dbReference type="Gene3D" id="1.10.1670.10">
    <property type="entry name" value="Helix-hairpin-Helix base-excision DNA repair enzymes (C-terminal)"/>
    <property type="match status" value="1"/>
</dbReference>
<evidence type="ECO:0000256" key="8">
    <source>
        <dbReference type="ARBA" id="ARBA00022763"/>
    </source>
</evidence>
<dbReference type="CDD" id="cd00056">
    <property type="entry name" value="ENDO3c"/>
    <property type="match status" value="1"/>
</dbReference>
<dbReference type="InterPro" id="IPR044298">
    <property type="entry name" value="MIG/MutY"/>
</dbReference>
<keyword evidence="10" id="KW-0408">Iron</keyword>
<dbReference type="InterPro" id="IPR011257">
    <property type="entry name" value="DNA_glycosylase"/>
</dbReference>
<keyword evidence="11" id="KW-0411">Iron-sulfur</keyword>
<dbReference type="GO" id="GO:0000701">
    <property type="term" value="F:purine-specific mismatch base pair DNA N-glycosylase activity"/>
    <property type="evidence" value="ECO:0007669"/>
    <property type="project" value="UniProtKB-EC"/>
</dbReference>
<dbReference type="InterPro" id="IPR000445">
    <property type="entry name" value="HhH_motif"/>
</dbReference>
<proteinExistence type="inferred from homology"/>
<evidence type="ECO:0000256" key="5">
    <source>
        <dbReference type="ARBA" id="ARBA00022023"/>
    </source>
</evidence>
<name>A0A542SQQ8_9MICO</name>
<keyword evidence="9" id="KW-0378">Hydrolase</keyword>
<evidence type="ECO:0000256" key="9">
    <source>
        <dbReference type="ARBA" id="ARBA00022801"/>
    </source>
</evidence>
<evidence type="ECO:0000256" key="1">
    <source>
        <dbReference type="ARBA" id="ARBA00000843"/>
    </source>
</evidence>
<evidence type="ECO:0000256" key="11">
    <source>
        <dbReference type="ARBA" id="ARBA00023014"/>
    </source>
</evidence>
<dbReference type="GO" id="GO:0035485">
    <property type="term" value="F:adenine/guanine mispair binding"/>
    <property type="evidence" value="ECO:0007669"/>
    <property type="project" value="TreeGrafter"/>
</dbReference>
<evidence type="ECO:0000259" key="14">
    <source>
        <dbReference type="SMART" id="SM00478"/>
    </source>
</evidence>